<evidence type="ECO:0000313" key="8">
    <source>
        <dbReference type="Proteomes" id="UP001310248"/>
    </source>
</evidence>
<keyword evidence="4" id="KW-1133">Transmembrane helix</keyword>
<accession>A0ABU7G135</accession>
<keyword evidence="4" id="KW-0812">Transmembrane</keyword>
<dbReference type="RefSeq" id="WP_329774369.1">
    <property type="nucleotide sequence ID" value="NZ_JAYDYW010000004.1"/>
</dbReference>
<feature type="transmembrane region" description="Helical" evidence="4">
    <location>
        <begin position="12"/>
        <end position="29"/>
    </location>
</feature>
<reference evidence="8" key="1">
    <citation type="submission" date="2023-07" db="EMBL/GenBank/DDBJ databases">
        <title>Draft genome sequence of Agarivorans aestuarii strain ZMCS4, a CAZymes producing bacteria isolated from the marine brown algae Clodostephus spongiosus.</title>
        <authorList>
            <person name="Lorente B."/>
            <person name="Cabral C."/>
            <person name="Frias J."/>
            <person name="Faria J."/>
            <person name="Toubarro D."/>
        </authorList>
    </citation>
    <scope>NUCLEOTIDE SEQUENCE [LARGE SCALE GENOMIC DNA]</scope>
    <source>
        <strain evidence="8">ZMCS4</strain>
    </source>
</reference>
<feature type="domain" description="VIT" evidence="6">
    <location>
        <begin position="50"/>
        <end position="178"/>
    </location>
</feature>
<proteinExistence type="predicted"/>
<dbReference type="SUPFAM" id="SSF53300">
    <property type="entry name" value="vWA-like"/>
    <property type="match status" value="1"/>
</dbReference>
<dbReference type="Proteomes" id="UP001310248">
    <property type="component" value="Unassembled WGS sequence"/>
</dbReference>
<dbReference type="Pfam" id="PF08487">
    <property type="entry name" value="VIT"/>
    <property type="match status" value="1"/>
</dbReference>
<protein>
    <submittedName>
        <fullName evidence="7">Marine proteobacterial sortase target protein</fullName>
    </submittedName>
</protein>
<dbReference type="SMART" id="SM00327">
    <property type="entry name" value="VWA"/>
    <property type="match status" value="1"/>
</dbReference>
<evidence type="ECO:0000256" key="2">
    <source>
        <dbReference type="ARBA" id="ARBA00022525"/>
    </source>
</evidence>
<evidence type="ECO:0000256" key="1">
    <source>
        <dbReference type="ARBA" id="ARBA00022512"/>
    </source>
</evidence>
<comment type="caution">
    <text evidence="7">The sequence shown here is derived from an EMBL/GenBank/DDBJ whole genome shotgun (WGS) entry which is preliminary data.</text>
</comment>
<feature type="transmembrane region" description="Helical" evidence="4">
    <location>
        <begin position="698"/>
        <end position="715"/>
    </location>
</feature>
<evidence type="ECO:0000256" key="4">
    <source>
        <dbReference type="SAM" id="Phobius"/>
    </source>
</evidence>
<keyword evidence="2" id="KW-0964">Secreted</keyword>
<dbReference type="PROSITE" id="PS51468">
    <property type="entry name" value="VIT"/>
    <property type="match status" value="1"/>
</dbReference>
<dbReference type="NCBIfam" id="TIGR03788">
    <property type="entry name" value="marine_srt_targ"/>
    <property type="match status" value="1"/>
</dbReference>
<feature type="domain" description="VWFA" evidence="5">
    <location>
        <begin position="365"/>
        <end position="537"/>
    </location>
</feature>
<keyword evidence="8" id="KW-1185">Reference proteome</keyword>
<evidence type="ECO:0000256" key="3">
    <source>
        <dbReference type="ARBA" id="ARBA00023088"/>
    </source>
</evidence>
<dbReference type="Pfam" id="PF13768">
    <property type="entry name" value="VWA_3"/>
    <property type="match status" value="1"/>
</dbReference>
<dbReference type="Gene3D" id="3.40.50.410">
    <property type="entry name" value="von Willebrand factor, type A domain"/>
    <property type="match status" value="1"/>
</dbReference>
<dbReference type="Pfam" id="PF00746">
    <property type="entry name" value="Gram_pos_anchor"/>
    <property type="match status" value="1"/>
</dbReference>
<keyword evidence="1" id="KW-0134">Cell wall</keyword>
<gene>
    <name evidence="7" type="ORF">SNR37_002403</name>
</gene>
<keyword evidence="3" id="KW-0572">Peptidoglycan-anchor</keyword>
<dbReference type="SMART" id="SM00609">
    <property type="entry name" value="VIT"/>
    <property type="match status" value="1"/>
</dbReference>
<evidence type="ECO:0000313" key="7">
    <source>
        <dbReference type="EMBL" id="MEE1672992.1"/>
    </source>
</evidence>
<dbReference type="InterPro" id="IPR019931">
    <property type="entry name" value="LPXTG_anchor"/>
</dbReference>
<keyword evidence="4" id="KW-0472">Membrane</keyword>
<dbReference type="EMBL" id="JAYDYW010000004">
    <property type="protein sequence ID" value="MEE1672992.1"/>
    <property type="molecule type" value="Genomic_DNA"/>
</dbReference>
<dbReference type="PANTHER" id="PTHR45737:SF6">
    <property type="entry name" value="VON WILLEBRAND FACTOR A DOMAIN-CONTAINING PROTEIN 5A"/>
    <property type="match status" value="1"/>
</dbReference>
<sequence>MKLDMLQISTRFCYSLSFGGALIVLWAAFMSPSQAALHSEGQAADEFEQASLVYIDSNGQRQHSLPLSTEVNMQVSGMTNRVTLSQTFENNSEDWVNGTYMFPLPNDAAVDQMQLIIGERIIEGKIQEKKQAKRTFETAKKQGKRASLVEQLRPNIFTTAVANLGPNQRLVVKISYQQQLTYQDGEFSLRFPMVVNPRYTPQIFKDQVRKTLADESEMPLSLASLLQEPYQELDNSSEFNHAFQLLSHSARQYAQAAANKSLSATIKIALNSGFELESLESLYHPIDKSIRSDGTIDISLLDTWANRDFVLKWRPIVGSRPEAALYSQTGLTHPSNQLPAKDDYALLMLMPPQGKPADIIDIPRELILVIDTSGSMSGESMIQAREALHEALSGLAEGDYFNIIEFNSNYRRFMANAVSANASNKAKARRFINGLSANGGTEMFSALNVALSDPKQAATNALRQVIFITDGAVSDEQSLFELIDSRLADNRLFTIGIGSAPNSHFMQRAAEIGKGTFTYIGKQSEVKQQVTRLFKQIAHPVVSDVQLAFSDGTVPEYWPSTIPDLYLGQPLMLSLKLPSGAHPQLVVSGNIGGQFWQRSLNLQTKQPAAGLDLLWARHYIAALELSNRYLYEERIEKQVLALALKYHLVSSQTSLVAVDVTPARPANLPMVNKQIDGGMPHGWQQPAALPQTSTASRLFMLLGAVLLLLAGLLFTRRPRATQRKVSI</sequence>
<name>A0ABU7G135_9ALTE</name>
<dbReference type="InterPro" id="IPR013694">
    <property type="entry name" value="VIT"/>
</dbReference>
<evidence type="ECO:0000259" key="6">
    <source>
        <dbReference type="PROSITE" id="PS51468"/>
    </source>
</evidence>
<dbReference type="PROSITE" id="PS50234">
    <property type="entry name" value="VWFA"/>
    <property type="match status" value="1"/>
</dbReference>
<dbReference type="PANTHER" id="PTHR45737">
    <property type="entry name" value="VON WILLEBRAND FACTOR A DOMAIN-CONTAINING PROTEIN 5A"/>
    <property type="match status" value="1"/>
</dbReference>
<organism evidence="7 8">
    <name type="scientific">Agarivorans aestuarii</name>
    <dbReference type="NCBI Taxonomy" id="1563703"/>
    <lineage>
        <taxon>Bacteria</taxon>
        <taxon>Pseudomonadati</taxon>
        <taxon>Pseudomonadota</taxon>
        <taxon>Gammaproteobacteria</taxon>
        <taxon>Alteromonadales</taxon>
        <taxon>Alteromonadaceae</taxon>
        <taxon>Agarivorans</taxon>
    </lineage>
</organism>
<evidence type="ECO:0000259" key="5">
    <source>
        <dbReference type="PROSITE" id="PS50234"/>
    </source>
</evidence>
<dbReference type="NCBIfam" id="TIGR01167">
    <property type="entry name" value="LPXTG_anchor"/>
    <property type="match status" value="1"/>
</dbReference>
<dbReference type="InterPro" id="IPR036465">
    <property type="entry name" value="vWFA_dom_sf"/>
</dbReference>
<dbReference type="InterPro" id="IPR022440">
    <property type="entry name" value="CHP03788"/>
</dbReference>
<dbReference type="InterPro" id="IPR002035">
    <property type="entry name" value="VWF_A"/>
</dbReference>